<feature type="compositionally biased region" description="Polar residues" evidence="1">
    <location>
        <begin position="1"/>
        <end position="10"/>
    </location>
</feature>
<evidence type="ECO:0000256" key="1">
    <source>
        <dbReference type="SAM" id="MobiDB-lite"/>
    </source>
</evidence>
<gene>
    <name evidence="2" type="ORF">CCAM_LOCUS24496</name>
</gene>
<dbReference type="GO" id="GO:0000266">
    <property type="term" value="P:mitochondrial fission"/>
    <property type="evidence" value="ECO:0007669"/>
    <property type="project" value="TreeGrafter"/>
</dbReference>
<feature type="compositionally biased region" description="Gly residues" evidence="1">
    <location>
        <begin position="61"/>
        <end position="71"/>
    </location>
</feature>
<accession>A0A484M1K8</accession>
<reference evidence="2 3" key="1">
    <citation type="submission" date="2018-04" db="EMBL/GenBank/DDBJ databases">
        <authorList>
            <person name="Vogel A."/>
        </authorList>
    </citation>
    <scope>NUCLEOTIDE SEQUENCE [LARGE SCALE GENOMIC DNA]</scope>
</reference>
<dbReference type="PANTHER" id="PTHR33986:SF15">
    <property type="entry name" value="MITOCHONDRIAL FISSION PROTEIN ELM1"/>
    <property type="match status" value="1"/>
</dbReference>
<evidence type="ECO:0000313" key="2">
    <source>
        <dbReference type="EMBL" id="VFQ82720.1"/>
    </source>
</evidence>
<proteinExistence type="predicted"/>
<name>A0A484M1K8_9ASTE</name>
<sequence length="661" mass="74233">MSSTSNTSFRGSIRGRGSFQRSHSRASPESPSTTTPQSIFNAGGDLEAKVEVEVEVEGEGEGGGGAEGGDGVSTEASAVPYGDLPRLITKAELKGEQAVLNTIKGIIKESFHGPWNTYTTAPKEVRQQWWNLFRLRYTWLPGAYPADTEKIMRSAFNTRGFVWLTKRFMNARNKNKKPSFVGEDHWETMVKYWASPDFRAKSVRSSKNRNTKKAKQRQYYGGCRSVSEHIKKMEQEDKVVPNQLKVINRLLVKKGSQPRILIKKDYKEKLLLKKQAASGSGSNSISLDDVAEEELEDDLGLYVEVVGNNKNRVFGRGCEAGSSESLSSGGTSHEDYAARLKTELELKLEKKFEAKFQEKSADLEKKYQAQSHDLLSQFQGLKESVNYLTQGLSFQLAFGWAGLWFQFEKLNEELIFRLVPRFLRRWITPNEPLDKHVILTVGALHQVDSAAPRAAANAWNDKFAPLPKPLPVVNVGGPSSNLYSITQSCDGAKDSTTEKAWQVNQDENPNDLQVRDKRQVHTDSMDVTLPIIINKSSMIFTKLDLMIIDDKVEDQAGGDLQKQYEMLKPIFEQHISDDFENSLWMIKEALRSPFVKDKIQQGLVSTLRGKALKATRDAMKSAQCIRAIKLKGTHHPVLLCCANIDVPIITPLCEHLIDYEL</sequence>
<feature type="compositionally biased region" description="Low complexity" evidence="1">
    <location>
        <begin position="27"/>
        <end position="36"/>
    </location>
</feature>
<dbReference type="PANTHER" id="PTHR33986">
    <property type="entry name" value="OS02G0535700 PROTEIN"/>
    <property type="match status" value="1"/>
</dbReference>
<dbReference type="Proteomes" id="UP000595140">
    <property type="component" value="Unassembled WGS sequence"/>
</dbReference>
<dbReference type="Pfam" id="PF03004">
    <property type="entry name" value="Transposase_24"/>
    <property type="match status" value="1"/>
</dbReference>
<protein>
    <submittedName>
        <fullName evidence="2">Uncharacterized protein</fullName>
    </submittedName>
</protein>
<evidence type="ECO:0000313" key="3">
    <source>
        <dbReference type="Proteomes" id="UP000595140"/>
    </source>
</evidence>
<dbReference type="InterPro" id="IPR009367">
    <property type="entry name" value="Elm1-like"/>
</dbReference>
<keyword evidence="3" id="KW-1185">Reference proteome</keyword>
<dbReference type="AlphaFoldDB" id="A0A484M1K8"/>
<dbReference type="OrthoDB" id="1678820at2759"/>
<dbReference type="InterPro" id="IPR004252">
    <property type="entry name" value="Probable_transposase_24"/>
</dbReference>
<feature type="region of interest" description="Disordered" evidence="1">
    <location>
        <begin position="1"/>
        <end position="76"/>
    </location>
</feature>
<dbReference type="EMBL" id="OOIL02002391">
    <property type="protein sequence ID" value="VFQ82720.1"/>
    <property type="molecule type" value="Genomic_DNA"/>
</dbReference>
<dbReference type="GO" id="GO:0005741">
    <property type="term" value="C:mitochondrial outer membrane"/>
    <property type="evidence" value="ECO:0007669"/>
    <property type="project" value="TreeGrafter"/>
</dbReference>
<organism evidence="2 3">
    <name type="scientific">Cuscuta campestris</name>
    <dbReference type="NCBI Taxonomy" id="132261"/>
    <lineage>
        <taxon>Eukaryota</taxon>
        <taxon>Viridiplantae</taxon>
        <taxon>Streptophyta</taxon>
        <taxon>Embryophyta</taxon>
        <taxon>Tracheophyta</taxon>
        <taxon>Spermatophyta</taxon>
        <taxon>Magnoliopsida</taxon>
        <taxon>eudicotyledons</taxon>
        <taxon>Gunneridae</taxon>
        <taxon>Pentapetalae</taxon>
        <taxon>asterids</taxon>
        <taxon>lamiids</taxon>
        <taxon>Solanales</taxon>
        <taxon>Convolvulaceae</taxon>
        <taxon>Cuscuteae</taxon>
        <taxon>Cuscuta</taxon>
        <taxon>Cuscuta subgen. Grammica</taxon>
        <taxon>Cuscuta sect. Cleistogrammica</taxon>
    </lineage>
</organism>
<dbReference type="Pfam" id="PF06258">
    <property type="entry name" value="Mito_fiss_Elm1"/>
    <property type="match status" value="1"/>
</dbReference>